<gene>
    <name evidence="2" type="ORF">ZIOFF_031520</name>
</gene>
<protein>
    <submittedName>
        <fullName evidence="2">Uncharacterized protein</fullName>
    </submittedName>
</protein>
<keyword evidence="3" id="KW-1185">Reference proteome</keyword>
<evidence type="ECO:0000313" key="2">
    <source>
        <dbReference type="EMBL" id="KAG6506202.1"/>
    </source>
</evidence>
<reference evidence="2 3" key="1">
    <citation type="submission" date="2020-08" db="EMBL/GenBank/DDBJ databases">
        <title>Plant Genome Project.</title>
        <authorList>
            <person name="Zhang R.-G."/>
        </authorList>
    </citation>
    <scope>NUCLEOTIDE SEQUENCE [LARGE SCALE GENOMIC DNA]</scope>
    <source>
        <tissue evidence="2">Rhizome</tissue>
    </source>
</reference>
<feature type="region of interest" description="Disordered" evidence="1">
    <location>
        <begin position="300"/>
        <end position="333"/>
    </location>
</feature>
<dbReference type="EMBL" id="JACMSC010000009">
    <property type="protein sequence ID" value="KAG6506202.1"/>
    <property type="molecule type" value="Genomic_DNA"/>
</dbReference>
<dbReference type="Proteomes" id="UP000734854">
    <property type="component" value="Unassembled WGS sequence"/>
</dbReference>
<feature type="compositionally biased region" description="Basic and acidic residues" evidence="1">
    <location>
        <begin position="310"/>
        <end position="333"/>
    </location>
</feature>
<proteinExistence type="predicted"/>
<sequence length="333" mass="35966">MLLGFNLQEGAALEDAQSEAELNGWGVEGVKVRTEREPNIQELISGAPTASASLGCPAREEAGAAIGQRLASLRRHLPQAPHLPSAAKGAGGAGDHNFLFCQVIKIKENLAHREDVPALDYNVVHVDSGQSGEVPGEGDEVIGMGTLVILDEFRWHAGRETGDVPREGDEVIVIGTPVVLDEFRRHLGVDQQQLGPTTTERETGEVPGEGDEIIVIGTPMVLDGFRWHLGVDQQLLGLTTTERETGEVPSEGDEVIVIETPVVLDEFRRHLGVNQQLLGPTTTEGGRELGKQRSVANVGLHENNNTHARSINEKVEQSRGDLRRAEEAIDERG</sequence>
<evidence type="ECO:0000256" key="1">
    <source>
        <dbReference type="SAM" id="MobiDB-lite"/>
    </source>
</evidence>
<name>A0A8J5GGQ7_ZINOF</name>
<accession>A0A8J5GGQ7</accession>
<organism evidence="2 3">
    <name type="scientific">Zingiber officinale</name>
    <name type="common">Ginger</name>
    <name type="synonym">Amomum zingiber</name>
    <dbReference type="NCBI Taxonomy" id="94328"/>
    <lineage>
        <taxon>Eukaryota</taxon>
        <taxon>Viridiplantae</taxon>
        <taxon>Streptophyta</taxon>
        <taxon>Embryophyta</taxon>
        <taxon>Tracheophyta</taxon>
        <taxon>Spermatophyta</taxon>
        <taxon>Magnoliopsida</taxon>
        <taxon>Liliopsida</taxon>
        <taxon>Zingiberales</taxon>
        <taxon>Zingiberaceae</taxon>
        <taxon>Zingiber</taxon>
    </lineage>
</organism>
<comment type="caution">
    <text evidence="2">The sequence shown here is derived from an EMBL/GenBank/DDBJ whole genome shotgun (WGS) entry which is preliminary data.</text>
</comment>
<evidence type="ECO:0000313" key="3">
    <source>
        <dbReference type="Proteomes" id="UP000734854"/>
    </source>
</evidence>
<dbReference type="AlphaFoldDB" id="A0A8J5GGQ7"/>